<dbReference type="Pfam" id="PF00578">
    <property type="entry name" value="AhpC-TSA"/>
    <property type="match status" value="1"/>
</dbReference>
<keyword evidence="1" id="KW-0676">Redox-active center</keyword>
<organism evidence="4 5">
    <name type="scientific">Sphingomonas guangdongensis</name>
    <dbReference type="NCBI Taxonomy" id="1141890"/>
    <lineage>
        <taxon>Bacteria</taxon>
        <taxon>Pseudomonadati</taxon>
        <taxon>Pseudomonadota</taxon>
        <taxon>Alphaproteobacteria</taxon>
        <taxon>Sphingomonadales</taxon>
        <taxon>Sphingomonadaceae</taxon>
        <taxon>Sphingomonas</taxon>
    </lineage>
</organism>
<dbReference type="PANTHER" id="PTHR42852">
    <property type="entry name" value="THIOL:DISULFIDE INTERCHANGE PROTEIN DSBE"/>
    <property type="match status" value="1"/>
</dbReference>
<dbReference type="InterPro" id="IPR036249">
    <property type="entry name" value="Thioredoxin-like_sf"/>
</dbReference>
<dbReference type="Gene3D" id="3.40.30.10">
    <property type="entry name" value="Glutaredoxin"/>
    <property type="match status" value="1"/>
</dbReference>
<dbReference type="InterPro" id="IPR000866">
    <property type="entry name" value="AhpC/TSA"/>
</dbReference>
<keyword evidence="4" id="KW-0413">Isomerase</keyword>
<evidence type="ECO:0000259" key="3">
    <source>
        <dbReference type="PROSITE" id="PS51352"/>
    </source>
</evidence>
<dbReference type="Proteomes" id="UP000219494">
    <property type="component" value="Unassembled WGS sequence"/>
</dbReference>
<evidence type="ECO:0000313" key="4">
    <source>
        <dbReference type="EMBL" id="SOB87783.1"/>
    </source>
</evidence>
<dbReference type="PROSITE" id="PS00194">
    <property type="entry name" value="THIOREDOXIN_1"/>
    <property type="match status" value="1"/>
</dbReference>
<feature type="chain" id="PRO_5012538210" evidence="2">
    <location>
        <begin position="22"/>
        <end position="171"/>
    </location>
</feature>
<dbReference type="OrthoDB" id="9799347at2"/>
<dbReference type="RefSeq" id="WP_097064732.1">
    <property type="nucleotide sequence ID" value="NZ_OBMI01000003.1"/>
</dbReference>
<dbReference type="EMBL" id="OBMI01000003">
    <property type="protein sequence ID" value="SOB87783.1"/>
    <property type="molecule type" value="Genomic_DNA"/>
</dbReference>
<dbReference type="InterPro" id="IPR017937">
    <property type="entry name" value="Thioredoxin_CS"/>
</dbReference>
<proteinExistence type="predicted"/>
<keyword evidence="5" id="KW-1185">Reference proteome</keyword>
<dbReference type="PANTHER" id="PTHR42852:SF17">
    <property type="entry name" value="THIOREDOXIN-LIKE PROTEIN HI_1115"/>
    <property type="match status" value="1"/>
</dbReference>
<dbReference type="GO" id="GO:0016209">
    <property type="term" value="F:antioxidant activity"/>
    <property type="evidence" value="ECO:0007669"/>
    <property type="project" value="InterPro"/>
</dbReference>
<protein>
    <submittedName>
        <fullName evidence="4">Thiol-disulfide isomerase or thioredoxin</fullName>
    </submittedName>
</protein>
<gene>
    <name evidence="4" type="ORF">SAMN06297144_2920</name>
</gene>
<dbReference type="SUPFAM" id="SSF52833">
    <property type="entry name" value="Thioredoxin-like"/>
    <property type="match status" value="1"/>
</dbReference>
<dbReference type="InterPro" id="IPR050553">
    <property type="entry name" value="Thioredoxin_ResA/DsbE_sf"/>
</dbReference>
<feature type="signal peptide" evidence="2">
    <location>
        <begin position="1"/>
        <end position="21"/>
    </location>
</feature>
<evidence type="ECO:0000256" key="1">
    <source>
        <dbReference type="ARBA" id="ARBA00023284"/>
    </source>
</evidence>
<name>A0A285R0Z9_9SPHN</name>
<sequence>MTSAIRIVAAMVALASLGATPVEEKAPRSIQVDKLAPDFTLKLMNGTQVTRDALRGQVVIINFWATWCVPCRTELPLLDTYYRAARKHGLSVYAITTEDSLPLYRLKPLFAAMAIPSARSIKGPYGAVTAVPYNIIIDRSGRIRYAAAGAFSLDELNGHVIPLLNEKAPAV</sequence>
<reference evidence="4 5" key="1">
    <citation type="submission" date="2017-07" db="EMBL/GenBank/DDBJ databases">
        <authorList>
            <person name="Sun Z.S."/>
            <person name="Albrecht U."/>
            <person name="Echele G."/>
            <person name="Lee C.C."/>
        </authorList>
    </citation>
    <scope>NUCLEOTIDE SEQUENCE [LARGE SCALE GENOMIC DNA]</scope>
    <source>
        <strain evidence="4 5">CGMCC 1.12672</strain>
    </source>
</reference>
<feature type="domain" description="Thioredoxin" evidence="3">
    <location>
        <begin position="30"/>
        <end position="165"/>
    </location>
</feature>
<dbReference type="InterPro" id="IPR013766">
    <property type="entry name" value="Thioredoxin_domain"/>
</dbReference>
<dbReference type="AlphaFoldDB" id="A0A285R0Z9"/>
<dbReference type="CDD" id="cd02966">
    <property type="entry name" value="TlpA_like_family"/>
    <property type="match status" value="1"/>
</dbReference>
<keyword evidence="2" id="KW-0732">Signal</keyword>
<accession>A0A285R0Z9</accession>
<evidence type="ECO:0000313" key="5">
    <source>
        <dbReference type="Proteomes" id="UP000219494"/>
    </source>
</evidence>
<dbReference type="GO" id="GO:0015036">
    <property type="term" value="F:disulfide oxidoreductase activity"/>
    <property type="evidence" value="ECO:0007669"/>
    <property type="project" value="UniProtKB-ARBA"/>
</dbReference>
<evidence type="ECO:0000256" key="2">
    <source>
        <dbReference type="SAM" id="SignalP"/>
    </source>
</evidence>
<dbReference type="PROSITE" id="PS51352">
    <property type="entry name" value="THIOREDOXIN_2"/>
    <property type="match status" value="1"/>
</dbReference>
<dbReference type="GO" id="GO:0016853">
    <property type="term" value="F:isomerase activity"/>
    <property type="evidence" value="ECO:0007669"/>
    <property type="project" value="UniProtKB-KW"/>
</dbReference>